<dbReference type="PANTHER" id="PTHR24171">
    <property type="entry name" value="ANKYRIN REPEAT DOMAIN-CONTAINING PROTEIN 39-RELATED"/>
    <property type="match status" value="1"/>
</dbReference>
<evidence type="ECO:0000256" key="3">
    <source>
        <dbReference type="PROSITE-ProRule" id="PRU00023"/>
    </source>
</evidence>
<dbReference type="InterPro" id="IPR002110">
    <property type="entry name" value="Ankyrin_rpt"/>
</dbReference>
<accession>A0ABN8T413</accession>
<evidence type="ECO:0000256" key="2">
    <source>
        <dbReference type="ARBA" id="ARBA00023043"/>
    </source>
</evidence>
<dbReference type="SUPFAM" id="SSF48403">
    <property type="entry name" value="Ankyrin repeat"/>
    <property type="match status" value="1"/>
</dbReference>
<dbReference type="SMART" id="SM00248">
    <property type="entry name" value="ANK"/>
    <property type="match status" value="1"/>
</dbReference>
<dbReference type="PROSITE" id="PS50297">
    <property type="entry name" value="ANK_REP_REGION"/>
    <property type="match status" value="1"/>
</dbReference>
<feature type="non-terminal residue" evidence="4">
    <location>
        <position position="1"/>
    </location>
</feature>
<sequence>GGANVNAKGYVGKTPLHIAASHGYEKSSGTLLDHGADVTITDDNGLSPVDVARGRKVQTVLRDAWAEQTKYFKS</sequence>
<dbReference type="EMBL" id="CALNXI010006400">
    <property type="protein sequence ID" value="CAH3199065.1"/>
    <property type="molecule type" value="Genomic_DNA"/>
</dbReference>
<keyword evidence="1" id="KW-0677">Repeat</keyword>
<evidence type="ECO:0000313" key="4">
    <source>
        <dbReference type="EMBL" id="CAH3199065.1"/>
    </source>
</evidence>
<reference evidence="4 5" key="1">
    <citation type="submission" date="2022-05" db="EMBL/GenBank/DDBJ databases">
        <authorList>
            <consortium name="Genoscope - CEA"/>
            <person name="William W."/>
        </authorList>
    </citation>
    <scope>NUCLEOTIDE SEQUENCE [LARGE SCALE GENOMIC DNA]</scope>
</reference>
<dbReference type="PROSITE" id="PS50088">
    <property type="entry name" value="ANK_REPEAT"/>
    <property type="match status" value="1"/>
</dbReference>
<feature type="repeat" description="ANK" evidence="3">
    <location>
        <begin position="11"/>
        <end position="43"/>
    </location>
</feature>
<comment type="caution">
    <text evidence="4">The sequence shown here is derived from an EMBL/GenBank/DDBJ whole genome shotgun (WGS) entry which is preliminary data.</text>
</comment>
<evidence type="ECO:0000313" key="5">
    <source>
        <dbReference type="Proteomes" id="UP001159427"/>
    </source>
</evidence>
<dbReference type="Pfam" id="PF00023">
    <property type="entry name" value="Ank"/>
    <property type="match status" value="1"/>
</dbReference>
<name>A0ABN8T413_9CNID</name>
<dbReference type="Proteomes" id="UP001159427">
    <property type="component" value="Unassembled WGS sequence"/>
</dbReference>
<proteinExistence type="predicted"/>
<evidence type="ECO:0000256" key="1">
    <source>
        <dbReference type="ARBA" id="ARBA00022737"/>
    </source>
</evidence>
<gene>
    <name evidence="4" type="ORF">PEVE_00038176</name>
</gene>
<keyword evidence="2 3" id="KW-0040">ANK repeat</keyword>
<dbReference type="Gene3D" id="1.25.40.20">
    <property type="entry name" value="Ankyrin repeat-containing domain"/>
    <property type="match status" value="1"/>
</dbReference>
<keyword evidence="5" id="KW-1185">Reference proteome</keyword>
<dbReference type="PANTHER" id="PTHR24171:SF10">
    <property type="entry name" value="ANKYRIN REPEAT DOMAIN-CONTAINING PROTEIN 29-LIKE"/>
    <property type="match status" value="1"/>
</dbReference>
<protein>
    <submittedName>
        <fullName evidence="4">Uncharacterized protein</fullName>
    </submittedName>
</protein>
<dbReference type="InterPro" id="IPR036770">
    <property type="entry name" value="Ankyrin_rpt-contain_sf"/>
</dbReference>
<feature type="non-terminal residue" evidence="4">
    <location>
        <position position="74"/>
    </location>
</feature>
<organism evidence="4 5">
    <name type="scientific">Porites evermanni</name>
    <dbReference type="NCBI Taxonomy" id="104178"/>
    <lineage>
        <taxon>Eukaryota</taxon>
        <taxon>Metazoa</taxon>
        <taxon>Cnidaria</taxon>
        <taxon>Anthozoa</taxon>
        <taxon>Hexacorallia</taxon>
        <taxon>Scleractinia</taxon>
        <taxon>Fungiina</taxon>
        <taxon>Poritidae</taxon>
        <taxon>Porites</taxon>
    </lineage>
</organism>